<evidence type="ECO:0000256" key="4">
    <source>
        <dbReference type="SAM" id="MobiDB-lite"/>
    </source>
</evidence>
<comment type="similarity">
    <text evidence="2">Belongs to the histone H2B family.</text>
</comment>
<evidence type="ECO:0000313" key="7">
    <source>
        <dbReference type="Proteomes" id="UP001055439"/>
    </source>
</evidence>
<dbReference type="InterPro" id="IPR000558">
    <property type="entry name" value="Histone_H2B"/>
</dbReference>
<dbReference type="GO" id="GO:0030527">
    <property type="term" value="F:structural constituent of chromatin"/>
    <property type="evidence" value="ECO:0007669"/>
    <property type="project" value="InterPro"/>
</dbReference>
<feature type="compositionally biased region" description="Basic and acidic residues" evidence="4">
    <location>
        <begin position="123"/>
        <end position="160"/>
    </location>
</feature>
<feature type="domain" description="Core Histone H2A/H2B/H3" evidence="5">
    <location>
        <begin position="192"/>
        <end position="258"/>
    </location>
</feature>
<dbReference type="GO" id="GO:0003677">
    <property type="term" value="F:DNA binding"/>
    <property type="evidence" value="ECO:0007669"/>
    <property type="project" value="InterPro"/>
</dbReference>
<evidence type="ECO:0000256" key="3">
    <source>
        <dbReference type="ARBA" id="ARBA00011538"/>
    </source>
</evidence>
<dbReference type="Proteomes" id="UP001055439">
    <property type="component" value="Chromosome 1"/>
</dbReference>
<feature type="compositionally biased region" description="Basic and acidic residues" evidence="4">
    <location>
        <begin position="61"/>
        <end position="89"/>
    </location>
</feature>
<dbReference type="InterPro" id="IPR009072">
    <property type="entry name" value="Histone-fold"/>
</dbReference>
<dbReference type="AlphaFoldDB" id="A0A9E7EC27"/>
<dbReference type="GO" id="GO:0005634">
    <property type="term" value="C:nucleus"/>
    <property type="evidence" value="ECO:0007669"/>
    <property type="project" value="UniProtKB-ARBA"/>
</dbReference>
<dbReference type="SUPFAM" id="SSF47113">
    <property type="entry name" value="Histone-fold"/>
    <property type="match status" value="1"/>
</dbReference>
<dbReference type="CDD" id="cd22910">
    <property type="entry name" value="HFD_H2B"/>
    <property type="match status" value="1"/>
</dbReference>
<dbReference type="Pfam" id="PF00125">
    <property type="entry name" value="Histone"/>
    <property type="match status" value="1"/>
</dbReference>
<dbReference type="GO" id="GO:0000786">
    <property type="term" value="C:nucleosome"/>
    <property type="evidence" value="ECO:0007669"/>
    <property type="project" value="InterPro"/>
</dbReference>
<dbReference type="PRINTS" id="PR00621">
    <property type="entry name" value="HISTONEH2B"/>
</dbReference>
<dbReference type="SMART" id="SM00427">
    <property type="entry name" value="H2B"/>
    <property type="match status" value="1"/>
</dbReference>
<dbReference type="GO" id="GO:0046982">
    <property type="term" value="F:protein heterodimerization activity"/>
    <property type="evidence" value="ECO:0007669"/>
    <property type="project" value="InterPro"/>
</dbReference>
<dbReference type="InterPro" id="IPR007125">
    <property type="entry name" value="H2A/H2B/H3"/>
</dbReference>
<dbReference type="Gene3D" id="1.10.20.10">
    <property type="entry name" value="Histone, subunit A"/>
    <property type="match status" value="1"/>
</dbReference>
<feature type="compositionally biased region" description="Basic residues" evidence="4">
    <location>
        <begin position="161"/>
        <end position="180"/>
    </location>
</feature>
<dbReference type="EMBL" id="CP097502">
    <property type="protein sequence ID" value="URD74351.1"/>
    <property type="molecule type" value="Genomic_DNA"/>
</dbReference>
<evidence type="ECO:0000259" key="5">
    <source>
        <dbReference type="Pfam" id="PF00125"/>
    </source>
</evidence>
<dbReference type="FunFam" id="1.10.20.10:FF:000043">
    <property type="entry name" value="Histone H2B"/>
    <property type="match status" value="1"/>
</dbReference>
<evidence type="ECO:0000256" key="2">
    <source>
        <dbReference type="ARBA" id="ARBA00006846"/>
    </source>
</evidence>
<keyword evidence="7" id="KW-1185">Reference proteome</keyword>
<evidence type="ECO:0000256" key="1">
    <source>
        <dbReference type="ARBA" id="ARBA00002001"/>
    </source>
</evidence>
<dbReference type="OrthoDB" id="1166527at2759"/>
<feature type="compositionally biased region" description="Basic and acidic residues" evidence="4">
    <location>
        <begin position="101"/>
        <end position="115"/>
    </location>
</feature>
<feature type="compositionally biased region" description="Gly residues" evidence="4">
    <location>
        <begin position="182"/>
        <end position="191"/>
    </location>
</feature>
<organism evidence="6 7">
    <name type="scientific">Musa troglodytarum</name>
    <name type="common">fe'i banana</name>
    <dbReference type="NCBI Taxonomy" id="320322"/>
    <lineage>
        <taxon>Eukaryota</taxon>
        <taxon>Viridiplantae</taxon>
        <taxon>Streptophyta</taxon>
        <taxon>Embryophyta</taxon>
        <taxon>Tracheophyta</taxon>
        <taxon>Spermatophyta</taxon>
        <taxon>Magnoliopsida</taxon>
        <taxon>Liliopsida</taxon>
        <taxon>Zingiberales</taxon>
        <taxon>Musaceae</taxon>
        <taxon>Musa</taxon>
    </lineage>
</organism>
<protein>
    <recommendedName>
        <fullName evidence="5">Core Histone H2A/H2B/H3 domain-containing protein</fullName>
    </recommendedName>
</protein>
<dbReference type="PANTHER" id="PTHR23428">
    <property type="entry name" value="HISTONE H2B"/>
    <property type="match status" value="1"/>
</dbReference>
<proteinExistence type="inferred from homology"/>
<sequence>MAPKRTARVLKTTKKVVEETVEIVSIGGDSQNGVEVLPGESKFVEVVVEAKDAQVPEEDLGERKEAEPEGRQRAEEEEPSREKEAEPPFEKSIGQQEETAGEGKEAESITDKETQEEAAAAVDKIKDKEAVPRTPKKVEQTPQRDMEEPKDGGEGMEAEKGRKKQGRAGGGRRRRRKKRFSGGDGGEMDGTGRGYKRYVFRVLKQVHPGMGISSRAMAVLGGMMGDMFERLAGEASRLSTYTGRATLSSREIQGAVRLVLPGELGKHAISEATKAVSNYMAADRHEQQ</sequence>
<reference evidence="6" key="1">
    <citation type="submission" date="2022-05" db="EMBL/GenBank/DDBJ databases">
        <title>The Musa troglodytarum L. genome provides insights into the mechanism of non-climacteric behaviour and enrichment of carotenoids.</title>
        <authorList>
            <person name="Wang J."/>
        </authorList>
    </citation>
    <scope>NUCLEOTIDE SEQUENCE</scope>
    <source>
        <tissue evidence="6">Leaf</tissue>
    </source>
</reference>
<feature type="region of interest" description="Disordered" evidence="4">
    <location>
        <begin position="51"/>
        <end position="191"/>
    </location>
</feature>
<accession>A0A9E7EC27</accession>
<evidence type="ECO:0000313" key="6">
    <source>
        <dbReference type="EMBL" id="URD74351.1"/>
    </source>
</evidence>
<name>A0A9E7EC27_9LILI</name>
<comment type="subunit">
    <text evidence="3">The nucleosome is a histone octamer containing two molecules each of H2A, H2B, H3 and H4 assembled in one H3-H4 heterotetramer and two H2A-H2B heterodimers. The octamer wraps approximately 147 bp of DNA.</text>
</comment>
<comment type="function">
    <text evidence="1">Core component of nucleosome. Nucleosomes wrap and compact DNA into chromatin, limiting DNA accessibility to the cellular machineries which require DNA as a template. Histones thereby play a central role in transcription regulation, DNA repair, DNA replication and chromosomal stability. DNA accessibility is regulated via a complex set of post-translational modifications of histones, also called histone code, and nucleosome remodeling.</text>
</comment>
<gene>
    <name evidence="6" type="ORF">MUK42_08736</name>
</gene>